<dbReference type="Gene3D" id="1.10.3720.10">
    <property type="entry name" value="MetI-like"/>
    <property type="match status" value="1"/>
</dbReference>
<dbReference type="EMBL" id="CP016020">
    <property type="protein sequence ID" value="APH05464.1"/>
    <property type="molecule type" value="Genomic_DNA"/>
</dbReference>
<dbReference type="CDD" id="cd06261">
    <property type="entry name" value="TM_PBP2"/>
    <property type="match status" value="1"/>
</dbReference>
<feature type="transmembrane region" description="Helical" evidence="9">
    <location>
        <begin position="88"/>
        <end position="108"/>
    </location>
</feature>
<dbReference type="RefSeq" id="WP_072580254.1">
    <property type="nucleotide sequence ID" value="NZ_CP016020.1"/>
</dbReference>
<dbReference type="PANTHER" id="PTHR30183:SF3">
    <property type="entry name" value="MOLYBDENUM TRANSPORT SYSTEM PERMEASE PROTEIN MODB"/>
    <property type="match status" value="1"/>
</dbReference>
<evidence type="ECO:0000256" key="9">
    <source>
        <dbReference type="RuleBase" id="RU363032"/>
    </source>
</evidence>
<accession>A0A1L3MT35</accession>
<name>A0A1L3MT35_9BACI</name>
<dbReference type="OrthoDB" id="9795403at2"/>
<dbReference type="InterPro" id="IPR035906">
    <property type="entry name" value="MetI-like_sf"/>
</dbReference>
<feature type="transmembrane region" description="Helical" evidence="9">
    <location>
        <begin position="47"/>
        <end position="68"/>
    </location>
</feature>
<dbReference type="Pfam" id="PF00528">
    <property type="entry name" value="BPD_transp_1"/>
    <property type="match status" value="1"/>
</dbReference>
<evidence type="ECO:0000256" key="4">
    <source>
        <dbReference type="ARBA" id="ARBA00022475"/>
    </source>
</evidence>
<protein>
    <recommendedName>
        <fullName evidence="10">Molybdenum transport system permease</fullName>
    </recommendedName>
</protein>
<evidence type="ECO:0000313" key="13">
    <source>
        <dbReference type="Proteomes" id="UP000181936"/>
    </source>
</evidence>
<keyword evidence="8 9" id="KW-0472">Membrane</keyword>
<evidence type="ECO:0000256" key="5">
    <source>
        <dbReference type="ARBA" id="ARBA00022505"/>
    </source>
</evidence>
<comment type="similarity">
    <text evidence="2 10">Belongs to the binding-protein-dependent transport system permease family. CysTW subfamily.</text>
</comment>
<dbReference type="AlphaFoldDB" id="A0A1L3MT35"/>
<dbReference type="SUPFAM" id="SSF161098">
    <property type="entry name" value="MetI-like"/>
    <property type="match status" value="1"/>
</dbReference>
<evidence type="ECO:0000256" key="8">
    <source>
        <dbReference type="ARBA" id="ARBA00023136"/>
    </source>
</evidence>
<dbReference type="NCBIfam" id="TIGR02141">
    <property type="entry name" value="modB_ABC"/>
    <property type="match status" value="1"/>
</dbReference>
<keyword evidence="4 10" id="KW-1003">Cell membrane</keyword>
<feature type="transmembrane region" description="Helical" evidence="9">
    <location>
        <begin position="129"/>
        <end position="148"/>
    </location>
</feature>
<comment type="function">
    <text evidence="10">Part of the binding-protein-dependent transport system for molybdenum; probably responsible for the translocation of the substrate across the membrane.</text>
</comment>
<feature type="domain" description="ABC transmembrane type-1" evidence="11">
    <location>
        <begin position="9"/>
        <end position="217"/>
    </location>
</feature>
<feature type="transmembrane region" description="Helical" evidence="9">
    <location>
        <begin position="12"/>
        <end position="35"/>
    </location>
</feature>
<comment type="subcellular location">
    <subcellularLocation>
        <location evidence="1 9">Cell membrane</location>
        <topology evidence="1 9">Multi-pass membrane protein</topology>
    </subcellularLocation>
</comment>
<evidence type="ECO:0000256" key="3">
    <source>
        <dbReference type="ARBA" id="ARBA00022448"/>
    </source>
</evidence>
<dbReference type="STRING" id="1547283.A9C19_12265"/>
<dbReference type="GO" id="GO:0005886">
    <property type="term" value="C:plasma membrane"/>
    <property type="evidence" value="ECO:0007669"/>
    <property type="project" value="UniProtKB-SubCell"/>
</dbReference>
<evidence type="ECO:0000256" key="2">
    <source>
        <dbReference type="ARBA" id="ARBA00007069"/>
    </source>
</evidence>
<evidence type="ECO:0000256" key="6">
    <source>
        <dbReference type="ARBA" id="ARBA00022692"/>
    </source>
</evidence>
<proteinExistence type="inferred from homology"/>
<dbReference type="PANTHER" id="PTHR30183">
    <property type="entry name" value="MOLYBDENUM TRANSPORT SYSTEM PERMEASE PROTEIN MODB"/>
    <property type="match status" value="1"/>
</dbReference>
<keyword evidence="5 10" id="KW-0500">Molybdenum</keyword>
<evidence type="ECO:0000256" key="1">
    <source>
        <dbReference type="ARBA" id="ARBA00004651"/>
    </source>
</evidence>
<dbReference type="InterPro" id="IPR000515">
    <property type="entry name" value="MetI-like"/>
</dbReference>
<organism evidence="12 13">
    <name type="scientific">Bacillus weihaiensis</name>
    <dbReference type="NCBI Taxonomy" id="1547283"/>
    <lineage>
        <taxon>Bacteria</taxon>
        <taxon>Bacillati</taxon>
        <taxon>Bacillota</taxon>
        <taxon>Bacilli</taxon>
        <taxon>Bacillales</taxon>
        <taxon>Bacillaceae</taxon>
        <taxon>Bacillus</taxon>
    </lineage>
</organism>
<dbReference type="PROSITE" id="PS50928">
    <property type="entry name" value="ABC_TM1"/>
    <property type="match status" value="1"/>
</dbReference>
<dbReference type="GO" id="GO:0015098">
    <property type="term" value="F:molybdate ion transmembrane transporter activity"/>
    <property type="evidence" value="ECO:0007669"/>
    <property type="project" value="UniProtKB-UniRule"/>
</dbReference>
<sequence>MNYEFWDPIFLSLRIASVASVFVMVVGTLMGHYMAKKLRRGKMIIETLLILPLVLPPSVVGFLLIILFGTNGFIGKIMMVFFQETLLFTWWAGVIAAVVVSFPLMYQVTRTGFEHVDSDIENAARVDGAGEWAVLYSITLPLTIKYILTGFVLSFTRSLGEFGATLMFAGNIPGKTQTVSTAIYVAIDSGEMTLAWLWVGAMIFISCVMLFIIQLLNRSTT</sequence>
<evidence type="ECO:0000313" key="12">
    <source>
        <dbReference type="EMBL" id="APH05464.1"/>
    </source>
</evidence>
<keyword evidence="3 9" id="KW-0813">Transport</keyword>
<dbReference type="Proteomes" id="UP000181936">
    <property type="component" value="Chromosome"/>
</dbReference>
<keyword evidence="13" id="KW-1185">Reference proteome</keyword>
<dbReference type="InterPro" id="IPR011867">
    <property type="entry name" value="ModB_ABC"/>
</dbReference>
<reference evidence="12 13" key="1">
    <citation type="journal article" date="2016" name="Sci. Rep.">
        <title>Complete genome sequence and transcriptomic analysis of a novel marine strain Bacillus weihaiensis reveals the mechanism of brown algae degradation.</title>
        <authorList>
            <person name="Zhu Y."/>
            <person name="Chen P."/>
            <person name="Bao Y."/>
            <person name="Men Y."/>
            <person name="Zeng Y."/>
            <person name="Yang J."/>
            <person name="Sun J."/>
            <person name="Sun Y."/>
        </authorList>
    </citation>
    <scope>NUCLEOTIDE SEQUENCE [LARGE SCALE GENOMIC DNA]</scope>
    <source>
        <strain evidence="12 13">Alg07</strain>
    </source>
</reference>
<gene>
    <name evidence="12" type="ORF">A9C19_12265</name>
</gene>
<dbReference type="KEGG" id="bwh:A9C19_12265"/>
<evidence type="ECO:0000259" key="11">
    <source>
        <dbReference type="PROSITE" id="PS50928"/>
    </source>
</evidence>
<evidence type="ECO:0000256" key="10">
    <source>
        <dbReference type="RuleBase" id="RU365097"/>
    </source>
</evidence>
<keyword evidence="6 9" id="KW-0812">Transmembrane</keyword>
<evidence type="ECO:0000256" key="7">
    <source>
        <dbReference type="ARBA" id="ARBA00022989"/>
    </source>
</evidence>
<keyword evidence="7 9" id="KW-1133">Transmembrane helix</keyword>
<feature type="transmembrane region" description="Helical" evidence="9">
    <location>
        <begin position="195"/>
        <end position="216"/>
    </location>
</feature>